<dbReference type="Proteomes" id="UP000387223">
    <property type="component" value="Unassembled WGS sequence"/>
</dbReference>
<organism evidence="1 2">
    <name type="scientific">Marinobacter salsuginis</name>
    <dbReference type="NCBI Taxonomy" id="418719"/>
    <lineage>
        <taxon>Bacteria</taxon>
        <taxon>Pseudomonadati</taxon>
        <taxon>Pseudomonadota</taxon>
        <taxon>Gammaproteobacteria</taxon>
        <taxon>Pseudomonadales</taxon>
        <taxon>Marinobacteraceae</taxon>
        <taxon>Marinobacter</taxon>
    </lineage>
</organism>
<protein>
    <submittedName>
        <fullName evidence="1">Uncharacterized protein</fullName>
    </submittedName>
</protein>
<reference evidence="1 2" key="1">
    <citation type="journal article" date="2019" name="J. Gen. Appl. Microbiol.">
        <title>Aerobic degradation of cis-dichloroethene by the marine bacterium Marinobacter salsuginis strain 5N-3.</title>
        <authorList>
            <person name="Inoue Y."/>
            <person name="Fukunaga Y."/>
            <person name="Katsumata H."/>
            <person name="Ohji S."/>
            <person name="Hosoyama A."/>
            <person name="Mori K."/>
            <person name="Ando K."/>
        </authorList>
    </citation>
    <scope>NUCLEOTIDE SEQUENCE [LARGE SCALE GENOMIC DNA]</scope>
    <source>
        <strain evidence="1 2">NBRC 109114</strain>
    </source>
</reference>
<name>A0A5M3Q6X6_9GAMM</name>
<evidence type="ECO:0000313" key="2">
    <source>
        <dbReference type="Proteomes" id="UP000387223"/>
    </source>
</evidence>
<comment type="caution">
    <text evidence="1">The sequence shown here is derived from an EMBL/GenBank/DDBJ whole genome shotgun (WGS) entry which is preliminary data.</text>
</comment>
<proteinExistence type="predicted"/>
<dbReference type="AlphaFoldDB" id="A0A5M3Q6X6"/>
<accession>A0A5M3Q6X6</accession>
<evidence type="ECO:0000313" key="1">
    <source>
        <dbReference type="EMBL" id="GBO90530.1"/>
    </source>
</evidence>
<dbReference type="EMBL" id="BGZI01000048">
    <property type="protein sequence ID" value="GBO90530.1"/>
    <property type="molecule type" value="Genomic_DNA"/>
</dbReference>
<gene>
    <name evidence="1" type="ORF">MSSD14B_41980</name>
</gene>
<sequence length="62" mass="6734">MACGLAPAISFRNAVLYPLGNFCFNPSNGIAMAGQLYGLWEFTRRLQFIERGAAESSAAKSF</sequence>